<dbReference type="PROSITE" id="PS50928">
    <property type="entry name" value="ABC_TM1"/>
    <property type="match status" value="1"/>
</dbReference>
<keyword evidence="9" id="KW-1185">Reference proteome</keyword>
<dbReference type="Pfam" id="PF00528">
    <property type="entry name" value="BPD_transp_1"/>
    <property type="match status" value="1"/>
</dbReference>
<comment type="similarity">
    <text evidence="6">Belongs to the binding-protein-dependent transport system permease family.</text>
</comment>
<protein>
    <submittedName>
        <fullName evidence="8">ABC transporter permease</fullName>
    </submittedName>
</protein>
<feature type="transmembrane region" description="Helical" evidence="6">
    <location>
        <begin position="245"/>
        <end position="269"/>
    </location>
</feature>
<proteinExistence type="inferred from homology"/>
<evidence type="ECO:0000256" key="3">
    <source>
        <dbReference type="ARBA" id="ARBA00022692"/>
    </source>
</evidence>
<dbReference type="CDD" id="cd06261">
    <property type="entry name" value="TM_PBP2"/>
    <property type="match status" value="1"/>
</dbReference>
<gene>
    <name evidence="8" type="ORF">KN815_03375</name>
</gene>
<evidence type="ECO:0000256" key="4">
    <source>
        <dbReference type="ARBA" id="ARBA00022989"/>
    </source>
</evidence>
<evidence type="ECO:0000313" key="9">
    <source>
        <dbReference type="Proteomes" id="UP000720508"/>
    </source>
</evidence>
<keyword evidence="2 6" id="KW-0813">Transport</keyword>
<evidence type="ECO:0000256" key="5">
    <source>
        <dbReference type="ARBA" id="ARBA00023136"/>
    </source>
</evidence>
<feature type="transmembrane region" description="Helical" evidence="6">
    <location>
        <begin position="184"/>
        <end position="205"/>
    </location>
</feature>
<feature type="domain" description="ABC transmembrane type-1" evidence="7">
    <location>
        <begin position="78"/>
        <end position="266"/>
    </location>
</feature>
<dbReference type="InterPro" id="IPR000515">
    <property type="entry name" value="MetI-like"/>
</dbReference>
<evidence type="ECO:0000313" key="8">
    <source>
        <dbReference type="EMBL" id="MBU3863172.1"/>
    </source>
</evidence>
<keyword evidence="4 6" id="KW-1133">Transmembrane helix</keyword>
<evidence type="ECO:0000259" key="7">
    <source>
        <dbReference type="PROSITE" id="PS50928"/>
    </source>
</evidence>
<evidence type="ECO:0000256" key="2">
    <source>
        <dbReference type="ARBA" id="ARBA00022448"/>
    </source>
</evidence>
<name>A0ABS6C8E1_9ACTN</name>
<dbReference type="EMBL" id="JAHLEM010000025">
    <property type="protein sequence ID" value="MBU3863172.1"/>
    <property type="molecule type" value="Genomic_DNA"/>
</dbReference>
<dbReference type="RefSeq" id="WP_216340005.1">
    <property type="nucleotide sequence ID" value="NZ_JAHLEM010000025.1"/>
</dbReference>
<dbReference type="Proteomes" id="UP000720508">
    <property type="component" value="Unassembled WGS sequence"/>
</dbReference>
<accession>A0ABS6C8E1</accession>
<comment type="caution">
    <text evidence="8">The sequence shown here is derived from an EMBL/GenBank/DDBJ whole genome shotgun (WGS) entry which is preliminary data.</text>
</comment>
<evidence type="ECO:0000256" key="1">
    <source>
        <dbReference type="ARBA" id="ARBA00004651"/>
    </source>
</evidence>
<keyword evidence="3 6" id="KW-0812">Transmembrane</keyword>
<dbReference type="InterPro" id="IPR050366">
    <property type="entry name" value="BP-dependent_transpt_permease"/>
</dbReference>
<reference evidence="8 9" key="1">
    <citation type="submission" date="2021-06" db="EMBL/GenBank/DDBJ databases">
        <authorList>
            <person name="Pan X."/>
        </authorList>
    </citation>
    <scope>NUCLEOTIDE SEQUENCE [LARGE SCALE GENOMIC DNA]</scope>
    <source>
        <strain evidence="8 9">4503</strain>
    </source>
</reference>
<comment type="subcellular location">
    <subcellularLocation>
        <location evidence="1 6">Cell membrane</location>
        <topology evidence="1 6">Multi-pass membrane protein</topology>
    </subcellularLocation>
</comment>
<evidence type="ECO:0000256" key="6">
    <source>
        <dbReference type="RuleBase" id="RU363032"/>
    </source>
</evidence>
<feature type="transmembrane region" description="Helical" evidence="6">
    <location>
        <begin position="78"/>
        <end position="102"/>
    </location>
</feature>
<dbReference type="PANTHER" id="PTHR43386">
    <property type="entry name" value="OLIGOPEPTIDE TRANSPORT SYSTEM PERMEASE PROTEIN APPC"/>
    <property type="match status" value="1"/>
</dbReference>
<organism evidence="8 9">
    <name type="scientific">Streptomyces niphimycinicus</name>
    <dbReference type="NCBI Taxonomy" id="2842201"/>
    <lineage>
        <taxon>Bacteria</taxon>
        <taxon>Bacillati</taxon>
        <taxon>Actinomycetota</taxon>
        <taxon>Actinomycetes</taxon>
        <taxon>Kitasatosporales</taxon>
        <taxon>Streptomycetaceae</taxon>
        <taxon>Streptomyces</taxon>
    </lineage>
</organism>
<sequence length="306" mass="32348">MSQFLTNGKVRIGLAVFGAFLLIALIGSWLVSSVLGTDPHRIDYDALGAAPGGEHLLGTTTSGQDVLAQLITGCRGSVAVGLLSGVLAVGVAALVGVTGGFIGGRTDQMLTAVTNIFATLPSFPLMLIVAGYMANVGPVAIALLIGLFEWPVCARYLRAQTLSLRGRDFVQALRMVGESRWRMVLVEIMPHLTGILSSLFLRAVVTGVFTEAGLRFLGIGGGDSVTWGTMIAFAQQQEGVVRGMWWWFAPPGLFIALLGTATALVNFGLDEIGNPVLRHSSRAAVRRATAHMAARRDRTNTVEVAS</sequence>
<dbReference type="PANTHER" id="PTHR43386:SF1">
    <property type="entry name" value="D,D-DIPEPTIDE TRANSPORT SYSTEM PERMEASE PROTEIN DDPC-RELATED"/>
    <property type="match status" value="1"/>
</dbReference>
<keyword evidence="5 6" id="KW-0472">Membrane</keyword>
<feature type="transmembrane region" description="Helical" evidence="6">
    <location>
        <begin position="12"/>
        <end position="31"/>
    </location>
</feature>